<protein>
    <recommendedName>
        <fullName evidence="3">F-box domain-containing protein</fullName>
    </recommendedName>
</protein>
<comment type="caution">
    <text evidence="1">The sequence shown here is derived from an EMBL/GenBank/DDBJ whole genome shotgun (WGS) entry which is preliminary data.</text>
</comment>
<proteinExistence type="predicted"/>
<sequence length="557" mass="64529">MFIFSWIRKWREQRQLIRETEAREAERRIQRKKRDDQQSQALLLALYELQRTMDPLISAQVYNNRFCPLTRLPEELLLCTMDFLCDDAVALQCLRVVTRTFYRLSNLPAMFLRRLWYLPYPISSRCENHHHQDYLRWKYRRLLQRDGRCDNCRRWNDAHEHQYFDDCQFQQNHRRLHCYVCNSLHDVCQFSTYQQSVYQPKRLCLGQQGSVQLCEHIQITWASIKSHIDNWRQQQGGRGDWQACLNSFKIECHDNSHDTRCTASEAPTCPRARLGTGTGRYGSSIAVLIIEWIPHSRIDALPLTADGRMPAPELRALFQRLRSLGPADMLCPSYLSGALPEMALFSPLSPVRRFVYYKTGEDEIGPGPASSPPLPSNPWLPWHHGYHIKRGKNGTKLDIRLHYPSDARGTNISSQCLVVSYRKDIMICEMTALTDPAIKIIPTDHWLHALDPRTYSHPQANHIRPLCKDLACANYYLRQKDHYAYSTWPHADKRPGMGPNEFHSILGHLHVLPLDGFLTASHHSKFMLATLAGPPEASLRDLPHASQPLVAGHSTRP</sequence>
<keyword evidence="2" id="KW-1185">Reference proteome</keyword>
<gene>
    <name evidence="1" type="ORF">P171DRAFT_457879</name>
</gene>
<dbReference type="AlphaFoldDB" id="A0A9P4P9X3"/>
<dbReference type="EMBL" id="MU001508">
    <property type="protein sequence ID" value="KAF2440191.1"/>
    <property type="molecule type" value="Genomic_DNA"/>
</dbReference>
<reference evidence="1" key="1">
    <citation type="journal article" date="2020" name="Stud. Mycol.">
        <title>101 Dothideomycetes genomes: a test case for predicting lifestyles and emergence of pathogens.</title>
        <authorList>
            <person name="Haridas S."/>
            <person name="Albert R."/>
            <person name="Binder M."/>
            <person name="Bloem J."/>
            <person name="Labutti K."/>
            <person name="Salamov A."/>
            <person name="Andreopoulos B."/>
            <person name="Baker S."/>
            <person name="Barry K."/>
            <person name="Bills G."/>
            <person name="Bluhm B."/>
            <person name="Cannon C."/>
            <person name="Castanera R."/>
            <person name="Culley D."/>
            <person name="Daum C."/>
            <person name="Ezra D."/>
            <person name="Gonzalez J."/>
            <person name="Henrissat B."/>
            <person name="Kuo A."/>
            <person name="Liang C."/>
            <person name="Lipzen A."/>
            <person name="Lutzoni F."/>
            <person name="Magnuson J."/>
            <person name="Mondo S."/>
            <person name="Nolan M."/>
            <person name="Ohm R."/>
            <person name="Pangilinan J."/>
            <person name="Park H.-J."/>
            <person name="Ramirez L."/>
            <person name="Alfaro M."/>
            <person name="Sun H."/>
            <person name="Tritt A."/>
            <person name="Yoshinaga Y."/>
            <person name="Zwiers L.-H."/>
            <person name="Turgeon B."/>
            <person name="Goodwin S."/>
            <person name="Spatafora J."/>
            <person name="Crous P."/>
            <person name="Grigoriev I."/>
        </authorList>
    </citation>
    <scope>NUCLEOTIDE SEQUENCE</scope>
    <source>
        <strain evidence="1">CBS 690.94</strain>
    </source>
</reference>
<evidence type="ECO:0000313" key="1">
    <source>
        <dbReference type="EMBL" id="KAF2440191.1"/>
    </source>
</evidence>
<evidence type="ECO:0000313" key="2">
    <source>
        <dbReference type="Proteomes" id="UP000799764"/>
    </source>
</evidence>
<dbReference type="SUPFAM" id="SSF81383">
    <property type="entry name" value="F-box domain"/>
    <property type="match status" value="1"/>
</dbReference>
<accession>A0A9P4P9X3</accession>
<organism evidence="1 2">
    <name type="scientific">Karstenula rhodostoma CBS 690.94</name>
    <dbReference type="NCBI Taxonomy" id="1392251"/>
    <lineage>
        <taxon>Eukaryota</taxon>
        <taxon>Fungi</taxon>
        <taxon>Dikarya</taxon>
        <taxon>Ascomycota</taxon>
        <taxon>Pezizomycotina</taxon>
        <taxon>Dothideomycetes</taxon>
        <taxon>Pleosporomycetidae</taxon>
        <taxon>Pleosporales</taxon>
        <taxon>Massarineae</taxon>
        <taxon>Didymosphaeriaceae</taxon>
        <taxon>Karstenula</taxon>
    </lineage>
</organism>
<dbReference type="Proteomes" id="UP000799764">
    <property type="component" value="Unassembled WGS sequence"/>
</dbReference>
<dbReference type="OrthoDB" id="3692147at2759"/>
<name>A0A9P4P9X3_9PLEO</name>
<dbReference type="InterPro" id="IPR036047">
    <property type="entry name" value="F-box-like_dom_sf"/>
</dbReference>
<evidence type="ECO:0008006" key="3">
    <source>
        <dbReference type="Google" id="ProtNLM"/>
    </source>
</evidence>